<keyword evidence="2" id="KW-0539">Nucleus</keyword>
<comment type="subcellular location">
    <subcellularLocation>
        <location evidence="1">Nucleus</location>
    </subcellularLocation>
</comment>
<gene>
    <name evidence="4" type="ORF">WJX84_009699</name>
</gene>
<evidence type="ECO:0000256" key="2">
    <source>
        <dbReference type="ARBA" id="ARBA00023242"/>
    </source>
</evidence>
<dbReference type="PANTHER" id="PTHR46765">
    <property type="entry name" value="P-LOOP CONTAINING NUCLEOSIDE TRIPHOSPHATE HYDROLASES SUPERFAMILY PROTEIN"/>
    <property type="match status" value="1"/>
</dbReference>
<comment type="caution">
    <text evidence="4">The sequence shown here is derived from an EMBL/GenBank/DDBJ whole genome shotgun (WGS) entry which is preliminary data.</text>
</comment>
<evidence type="ECO:0000256" key="3">
    <source>
        <dbReference type="SAM" id="MobiDB-lite"/>
    </source>
</evidence>
<name>A0AAW1T9G8_9CHLO</name>
<protein>
    <submittedName>
        <fullName evidence="4">Uncharacterized protein</fullName>
    </submittedName>
</protein>
<evidence type="ECO:0000256" key="1">
    <source>
        <dbReference type="ARBA" id="ARBA00004123"/>
    </source>
</evidence>
<dbReference type="PANTHER" id="PTHR46765:SF1">
    <property type="entry name" value="P-LOOP CONTAINING NUCLEOSIDE TRIPHOSPHATE HYDROLASES SUPERFAMILY PROTEIN"/>
    <property type="match status" value="1"/>
</dbReference>
<dbReference type="GO" id="GO:0005634">
    <property type="term" value="C:nucleus"/>
    <property type="evidence" value="ECO:0007669"/>
    <property type="project" value="UniProtKB-SubCell"/>
</dbReference>
<reference evidence="4 5" key="1">
    <citation type="journal article" date="2024" name="Nat. Commun.">
        <title>Phylogenomics reveals the evolutionary origins of lichenization in chlorophyte algae.</title>
        <authorList>
            <person name="Puginier C."/>
            <person name="Libourel C."/>
            <person name="Otte J."/>
            <person name="Skaloud P."/>
            <person name="Haon M."/>
            <person name="Grisel S."/>
            <person name="Petersen M."/>
            <person name="Berrin J.G."/>
            <person name="Delaux P.M."/>
            <person name="Dal Grande F."/>
            <person name="Keller J."/>
        </authorList>
    </citation>
    <scope>NUCLEOTIDE SEQUENCE [LARGE SCALE GENOMIC DNA]</scope>
    <source>
        <strain evidence="4 5">SAG 2523</strain>
    </source>
</reference>
<feature type="region of interest" description="Disordered" evidence="3">
    <location>
        <begin position="153"/>
        <end position="172"/>
    </location>
</feature>
<dbReference type="Proteomes" id="UP001485043">
    <property type="component" value="Unassembled WGS sequence"/>
</dbReference>
<proteinExistence type="predicted"/>
<organism evidence="4 5">
    <name type="scientific">Apatococcus fuscideae</name>
    <dbReference type="NCBI Taxonomy" id="2026836"/>
    <lineage>
        <taxon>Eukaryota</taxon>
        <taxon>Viridiplantae</taxon>
        <taxon>Chlorophyta</taxon>
        <taxon>core chlorophytes</taxon>
        <taxon>Trebouxiophyceae</taxon>
        <taxon>Chlorellales</taxon>
        <taxon>Chlorellaceae</taxon>
        <taxon>Apatococcus</taxon>
    </lineage>
</organism>
<keyword evidence="5" id="KW-1185">Reference proteome</keyword>
<evidence type="ECO:0000313" key="5">
    <source>
        <dbReference type="Proteomes" id="UP001485043"/>
    </source>
</evidence>
<evidence type="ECO:0000313" key="4">
    <source>
        <dbReference type="EMBL" id="KAK9865717.1"/>
    </source>
</evidence>
<sequence>MYLRPFLPHHHAGRPTQASSSMAKSCLRSASSTCKPKELIQGWIFGLAPQIMASLSIDIAAQEVLPALLKQLQPNIRTVVKQLLNPTEQQLLQTIVAMMTSYRLNFQMGKYGQEGEPEDLLQQPLHKLCSFQGLSAPRPLSLTLRQMINHEASEQAKPIPESRPSSASGLQEAVQQSQAAAVKLTYSVAERAVAAGIMAKRTKRKTTWLDALTQKKTATKLVKKAQDGPTSGAPIHPPMLYKFHEGFTNAVKRPVLMKELM</sequence>
<dbReference type="InterPro" id="IPR053016">
    <property type="entry name" value="CTF18-RFC_complex"/>
</dbReference>
<dbReference type="EMBL" id="JALJOV010000224">
    <property type="protein sequence ID" value="KAK9865717.1"/>
    <property type="molecule type" value="Genomic_DNA"/>
</dbReference>
<accession>A0AAW1T9G8</accession>
<dbReference type="AlphaFoldDB" id="A0AAW1T9G8"/>